<keyword evidence="2" id="KW-1185">Reference proteome</keyword>
<proteinExistence type="predicted"/>
<dbReference type="AlphaFoldDB" id="A0A326UHQ6"/>
<dbReference type="RefSeq" id="WP_111321986.1">
    <property type="nucleotide sequence ID" value="NZ_BIFX01000003.1"/>
</dbReference>
<evidence type="ECO:0000313" key="1">
    <source>
        <dbReference type="EMBL" id="PZW31231.1"/>
    </source>
</evidence>
<evidence type="ECO:0000313" key="2">
    <source>
        <dbReference type="Proteomes" id="UP000248806"/>
    </source>
</evidence>
<sequence length="131" mass="14729">MNQPEELLFLHYAALATTAQERLQLLATISALFNRPPGLYDGTALGLSPGAWPQLCVWLQHNPSPFWTLEQQSIRIHRACQKHVIIGTGQLIEDLHFSSPSRPSFDDVWQAASRFIQQNIEGISHDQKAEA</sequence>
<accession>A0A326UHQ6</accession>
<reference evidence="1 2" key="1">
    <citation type="submission" date="2018-06" db="EMBL/GenBank/DDBJ databases">
        <title>Genomic Encyclopedia of Archaeal and Bacterial Type Strains, Phase II (KMG-II): from individual species to whole genera.</title>
        <authorList>
            <person name="Goeker M."/>
        </authorList>
    </citation>
    <scope>NUCLEOTIDE SEQUENCE [LARGE SCALE GENOMIC DNA]</scope>
    <source>
        <strain evidence="1 2">ATCC BAA-1881</strain>
    </source>
</reference>
<name>A0A326UHQ6_THEHA</name>
<dbReference type="EMBL" id="QKUF01000006">
    <property type="protein sequence ID" value="PZW31231.1"/>
    <property type="molecule type" value="Genomic_DNA"/>
</dbReference>
<dbReference type="Proteomes" id="UP000248806">
    <property type="component" value="Unassembled WGS sequence"/>
</dbReference>
<organism evidence="1 2">
    <name type="scientific">Thermosporothrix hazakensis</name>
    <dbReference type="NCBI Taxonomy" id="644383"/>
    <lineage>
        <taxon>Bacteria</taxon>
        <taxon>Bacillati</taxon>
        <taxon>Chloroflexota</taxon>
        <taxon>Ktedonobacteria</taxon>
        <taxon>Ktedonobacterales</taxon>
        <taxon>Thermosporotrichaceae</taxon>
        <taxon>Thermosporothrix</taxon>
    </lineage>
</organism>
<gene>
    <name evidence="1" type="ORF">EI42_02328</name>
</gene>
<comment type="caution">
    <text evidence="1">The sequence shown here is derived from an EMBL/GenBank/DDBJ whole genome shotgun (WGS) entry which is preliminary data.</text>
</comment>
<protein>
    <submittedName>
        <fullName evidence="1">Uncharacterized protein</fullName>
    </submittedName>
</protein>